<dbReference type="InterPro" id="IPR036249">
    <property type="entry name" value="Thioredoxin-like_sf"/>
</dbReference>
<feature type="region of interest" description="Disordered" evidence="2">
    <location>
        <begin position="205"/>
        <end position="237"/>
    </location>
</feature>
<feature type="region of interest" description="Disordered" evidence="2">
    <location>
        <begin position="642"/>
        <end position="691"/>
    </location>
</feature>
<organism evidence="4">
    <name type="scientific">Psilocybe cubensis</name>
    <name type="common">Psychedelic mushroom</name>
    <name type="synonym">Stropharia cubensis</name>
    <dbReference type="NCBI Taxonomy" id="181762"/>
    <lineage>
        <taxon>Eukaryota</taxon>
        <taxon>Fungi</taxon>
        <taxon>Dikarya</taxon>
        <taxon>Basidiomycota</taxon>
        <taxon>Agaricomycotina</taxon>
        <taxon>Agaricomycetes</taxon>
        <taxon>Agaricomycetidae</taxon>
        <taxon>Agaricales</taxon>
        <taxon>Agaricineae</taxon>
        <taxon>Strophariaceae</taxon>
        <taxon>Psilocybe</taxon>
    </lineage>
</organism>
<evidence type="ECO:0000256" key="2">
    <source>
        <dbReference type="SAM" id="MobiDB-lite"/>
    </source>
</evidence>
<feature type="compositionally biased region" description="Low complexity" evidence="2">
    <location>
        <begin position="53"/>
        <end position="75"/>
    </location>
</feature>
<dbReference type="GO" id="GO:0036503">
    <property type="term" value="P:ERAD pathway"/>
    <property type="evidence" value="ECO:0007669"/>
    <property type="project" value="TreeGrafter"/>
</dbReference>
<proteinExistence type="predicted"/>
<feature type="compositionally biased region" description="Low complexity" evidence="2">
    <location>
        <begin position="221"/>
        <end position="237"/>
    </location>
</feature>
<reference evidence="4" key="1">
    <citation type="submission" date="2021-02" db="EMBL/GenBank/DDBJ databases">
        <title>Psilocybe cubensis genome.</title>
        <authorList>
            <person name="Mckernan K.J."/>
            <person name="Crawford S."/>
            <person name="Trippe A."/>
            <person name="Kane L.T."/>
            <person name="Mclaughlin S."/>
        </authorList>
    </citation>
    <scope>NUCLEOTIDE SEQUENCE [LARGE SCALE GENOMIC DNA]</scope>
    <source>
        <strain evidence="4">MGC-MH-2018</strain>
    </source>
</reference>
<dbReference type="PANTHER" id="PTHR23322:SF1">
    <property type="entry name" value="FAS-ASSOCIATED FACTOR 2"/>
    <property type="match status" value="1"/>
</dbReference>
<dbReference type="SUPFAM" id="SSF54236">
    <property type="entry name" value="Ubiquitin-like"/>
    <property type="match status" value="1"/>
</dbReference>
<accession>A0A8H7XXA6</accession>
<feature type="region of interest" description="Disordered" evidence="2">
    <location>
        <begin position="451"/>
        <end position="483"/>
    </location>
</feature>
<gene>
    <name evidence="4" type="ORF">JR316_007514</name>
</gene>
<dbReference type="Gene3D" id="3.40.30.10">
    <property type="entry name" value="Glutaredoxin"/>
    <property type="match status" value="1"/>
</dbReference>
<dbReference type="InterPro" id="IPR050730">
    <property type="entry name" value="UBX_domain-protein"/>
</dbReference>
<dbReference type="AlphaFoldDB" id="A0A8H7XXA6"/>
<evidence type="ECO:0000256" key="1">
    <source>
        <dbReference type="ARBA" id="ARBA00023054"/>
    </source>
</evidence>
<feature type="compositionally biased region" description="Basic and acidic residues" evidence="2">
    <location>
        <begin position="92"/>
        <end position="110"/>
    </location>
</feature>
<dbReference type="SMART" id="SM00594">
    <property type="entry name" value="UAS"/>
    <property type="match status" value="1"/>
</dbReference>
<dbReference type="InterPro" id="IPR006577">
    <property type="entry name" value="UAS"/>
</dbReference>
<protein>
    <recommendedName>
        <fullName evidence="3">UBX domain-containing protein</fullName>
    </recommendedName>
</protein>
<feature type="compositionally biased region" description="Acidic residues" evidence="2">
    <location>
        <begin position="677"/>
        <end position="691"/>
    </location>
</feature>
<feature type="compositionally biased region" description="Polar residues" evidence="2">
    <location>
        <begin position="651"/>
        <end position="661"/>
    </location>
</feature>
<dbReference type="EMBL" id="JAFIQS010000007">
    <property type="protein sequence ID" value="KAG5167174.1"/>
    <property type="molecule type" value="Genomic_DNA"/>
</dbReference>
<comment type="caution">
    <text evidence="4">The sequence shown here is derived from an EMBL/GenBank/DDBJ whole genome shotgun (WGS) entry which is preliminary data.</text>
</comment>
<dbReference type="GO" id="GO:0005783">
    <property type="term" value="C:endoplasmic reticulum"/>
    <property type="evidence" value="ECO:0007669"/>
    <property type="project" value="TreeGrafter"/>
</dbReference>
<dbReference type="SMART" id="SM00165">
    <property type="entry name" value="UBA"/>
    <property type="match status" value="1"/>
</dbReference>
<feature type="region of interest" description="Disordered" evidence="2">
    <location>
        <begin position="53"/>
        <end position="121"/>
    </location>
</feature>
<dbReference type="InterPro" id="IPR001012">
    <property type="entry name" value="UBX_dom"/>
</dbReference>
<dbReference type="SUPFAM" id="SSF52833">
    <property type="entry name" value="Thioredoxin-like"/>
    <property type="match status" value="1"/>
</dbReference>
<name>A0A8H7XXA6_PSICU</name>
<evidence type="ECO:0000259" key="3">
    <source>
        <dbReference type="PROSITE" id="PS50033"/>
    </source>
</evidence>
<feature type="compositionally biased region" description="Low complexity" evidence="2">
    <location>
        <begin position="349"/>
        <end position="372"/>
    </location>
</feature>
<sequence length="691" mass="75255">MSGLSAKQEEAVAQLRELIGGADADADVATNVLRSVDWDVERAADFLFGNAGSAPEASASTSASGSSSSAARGGAPRMEEFDIDDSQQGEFENAHRAREHEHEHEPEYPPRQRNPPVPTAPNTFARPLLTLLTFPLHVLSSMFKFIFTILRIPVPQFRFMGMNLGLNLSLGGYRPLHSRGGAPGTSGPERWLRALEEETGAVAVSRRVQAKGSSTATADPGAGSSTLTSRAAAGSSTGANGIWEDGRKYLPDFTISTYEDFLRRCQNETKIGCIVLVSEEHDDVPEFKRSTLTDPAFVKALYDNDMLVWGGDVRDHEAWSASQKLQATTYPFVAFVALQPRRTAGVSSFTTTASSSTSTNPSTNPPTLTVLSRHQGPSLPHTSTPLAPAGPTAAHTLTHHITAQLLPRVTPYIAQLRAHAQSLVRERELRAEQDAAFARAARADKERIERRVREEKEREDEARRRAETERREVERQKREKEERVRKEEERMVWRRWARRVLVTGTGTDKTNDAGEKPLRVAIRLPSGARVVHTFPSSSSSTLTSLYALVDSHLIPPTHPASEDPSPPISMATSKESFTTLLESHIVQEQESALPSDKGPAAGFWPFLIVGAYPRAEIPWAPHTPLSAVEALRGGGQVVVELLRSPSEKTRSGSGTPRSSLNGERGTVQGNGSAGAQVDDDDDDGYATEESE</sequence>
<feature type="domain" description="UBX" evidence="3">
    <location>
        <begin position="519"/>
        <end position="552"/>
    </location>
</feature>
<keyword evidence="1" id="KW-0175">Coiled coil</keyword>
<dbReference type="PANTHER" id="PTHR23322">
    <property type="entry name" value="FAS-ASSOCIATED PROTEIN"/>
    <property type="match status" value="1"/>
</dbReference>
<feature type="region of interest" description="Disordered" evidence="2">
    <location>
        <begin position="349"/>
        <end position="386"/>
    </location>
</feature>
<dbReference type="InterPro" id="IPR015940">
    <property type="entry name" value="UBA"/>
</dbReference>
<dbReference type="Pfam" id="PF00789">
    <property type="entry name" value="UBX"/>
    <property type="match status" value="1"/>
</dbReference>
<dbReference type="PROSITE" id="PS50033">
    <property type="entry name" value="UBX"/>
    <property type="match status" value="1"/>
</dbReference>
<dbReference type="GO" id="GO:0043130">
    <property type="term" value="F:ubiquitin binding"/>
    <property type="evidence" value="ECO:0007669"/>
    <property type="project" value="TreeGrafter"/>
</dbReference>
<evidence type="ECO:0000313" key="4">
    <source>
        <dbReference type="EMBL" id="KAG5167174.1"/>
    </source>
</evidence>
<dbReference type="InterPro" id="IPR029071">
    <property type="entry name" value="Ubiquitin-like_domsf"/>
</dbReference>
<dbReference type="OrthoDB" id="1026733at2759"/>